<evidence type="ECO:0000256" key="1">
    <source>
        <dbReference type="ARBA" id="ARBA00022679"/>
    </source>
</evidence>
<accession>A0A5M6ISH9</accession>
<dbReference type="InterPro" id="IPR036390">
    <property type="entry name" value="WH_DNA-bd_sf"/>
</dbReference>
<feature type="domain" description="N-acetyltransferase" evidence="6">
    <location>
        <begin position="179"/>
        <end position="321"/>
    </location>
</feature>
<evidence type="ECO:0000313" key="8">
    <source>
        <dbReference type="Proteomes" id="UP000325255"/>
    </source>
</evidence>
<dbReference type="SUPFAM" id="SSF55729">
    <property type="entry name" value="Acyl-CoA N-acyltransferases (Nat)"/>
    <property type="match status" value="1"/>
</dbReference>
<dbReference type="PANTHER" id="PTHR13947:SF37">
    <property type="entry name" value="LD18367P"/>
    <property type="match status" value="1"/>
</dbReference>
<evidence type="ECO:0000256" key="3">
    <source>
        <dbReference type="ARBA" id="ARBA00023125"/>
    </source>
</evidence>
<dbReference type="PRINTS" id="PR00598">
    <property type="entry name" value="HTHMARR"/>
</dbReference>
<keyword evidence="1" id="KW-0808">Transferase</keyword>
<comment type="caution">
    <text evidence="7">The sequence shown here is derived from an EMBL/GenBank/DDBJ whole genome shotgun (WGS) entry which is preliminary data.</text>
</comment>
<gene>
    <name evidence="7" type="ORF">F1189_17385</name>
</gene>
<evidence type="ECO:0000259" key="5">
    <source>
        <dbReference type="PROSITE" id="PS50995"/>
    </source>
</evidence>
<dbReference type="OrthoDB" id="273614at2"/>
<dbReference type="CDD" id="cd00090">
    <property type="entry name" value="HTH_ARSR"/>
    <property type="match status" value="1"/>
</dbReference>
<evidence type="ECO:0000313" key="7">
    <source>
        <dbReference type="EMBL" id="KAA5610849.1"/>
    </source>
</evidence>
<dbReference type="GO" id="GO:0003677">
    <property type="term" value="F:DNA binding"/>
    <property type="evidence" value="ECO:0007669"/>
    <property type="project" value="UniProtKB-KW"/>
</dbReference>
<evidence type="ECO:0000259" key="6">
    <source>
        <dbReference type="PROSITE" id="PS51186"/>
    </source>
</evidence>
<evidence type="ECO:0000256" key="4">
    <source>
        <dbReference type="ARBA" id="ARBA00023163"/>
    </source>
</evidence>
<organism evidence="7 8">
    <name type="scientific">Rhodovastum atsumiense</name>
    <dbReference type="NCBI Taxonomy" id="504468"/>
    <lineage>
        <taxon>Bacteria</taxon>
        <taxon>Pseudomonadati</taxon>
        <taxon>Pseudomonadota</taxon>
        <taxon>Alphaproteobacteria</taxon>
        <taxon>Acetobacterales</taxon>
        <taxon>Acetobacteraceae</taxon>
        <taxon>Rhodovastum</taxon>
    </lineage>
</organism>
<dbReference type="SUPFAM" id="SSF46785">
    <property type="entry name" value="Winged helix' DNA-binding domain"/>
    <property type="match status" value="1"/>
</dbReference>
<dbReference type="InterPro" id="IPR011991">
    <property type="entry name" value="ArsR-like_HTH"/>
</dbReference>
<dbReference type="Pfam" id="PF00583">
    <property type="entry name" value="Acetyltransf_1"/>
    <property type="match status" value="1"/>
</dbReference>
<evidence type="ECO:0000256" key="2">
    <source>
        <dbReference type="ARBA" id="ARBA00023015"/>
    </source>
</evidence>
<dbReference type="EMBL" id="VWPK01000027">
    <property type="protein sequence ID" value="KAA5610849.1"/>
    <property type="molecule type" value="Genomic_DNA"/>
</dbReference>
<dbReference type="InterPro" id="IPR023187">
    <property type="entry name" value="Tscrpt_reg_MarR-type_CS"/>
</dbReference>
<name>A0A5M6ISH9_9PROT</name>
<proteinExistence type="predicted"/>
<dbReference type="InterPro" id="IPR016181">
    <property type="entry name" value="Acyl_CoA_acyltransferase"/>
</dbReference>
<dbReference type="PROSITE" id="PS01117">
    <property type="entry name" value="HTH_MARR_1"/>
    <property type="match status" value="1"/>
</dbReference>
<keyword evidence="4" id="KW-0804">Transcription</keyword>
<dbReference type="Proteomes" id="UP000325255">
    <property type="component" value="Unassembled WGS sequence"/>
</dbReference>
<dbReference type="GO" id="GO:0003700">
    <property type="term" value="F:DNA-binding transcription factor activity"/>
    <property type="evidence" value="ECO:0007669"/>
    <property type="project" value="InterPro"/>
</dbReference>
<dbReference type="InterPro" id="IPR000182">
    <property type="entry name" value="GNAT_dom"/>
</dbReference>
<dbReference type="PROSITE" id="PS50995">
    <property type="entry name" value="HTH_MARR_2"/>
    <property type="match status" value="1"/>
</dbReference>
<protein>
    <submittedName>
        <fullName evidence="7">Winged helix-turn-helix transcriptional regulator</fullName>
    </submittedName>
</protein>
<keyword evidence="8" id="KW-1185">Reference proteome</keyword>
<feature type="domain" description="HTH marR-type" evidence="5">
    <location>
        <begin position="1"/>
        <end position="150"/>
    </location>
</feature>
<dbReference type="GO" id="GO:0008080">
    <property type="term" value="F:N-acetyltransferase activity"/>
    <property type="evidence" value="ECO:0007669"/>
    <property type="project" value="InterPro"/>
</dbReference>
<dbReference type="Gene3D" id="1.10.10.10">
    <property type="entry name" value="Winged helix-like DNA-binding domain superfamily/Winged helix DNA-binding domain"/>
    <property type="match status" value="1"/>
</dbReference>
<sequence>MLQLIREATMATDVSPAVIDPIRAASRRLVRELGFMRGTLAGTELPPSAVHALLEIEARATMTAGDLAQSLALEKSSVSRMLRKLVLAGLVREAPGVPDGRTKALTLTHKGQAVAAGIHDFARRQVATALRRLSVPQQRSVLDGLRLYADALGDGNGTCDMPPVRIETGYSPGALARCVELHALTYARIAGFGRAFEATVAGGLAAFAGRLDRPCNQLWRAMQAGRVLGTIAIDGEDLGPGIAHLRWFIVEDGIRGGGLGRRLLAEALAFCDQQDFPETQLWTFRGLDAARHLYESHGFVLAEERPGRQWGEEVLEQRFVRQRA</sequence>
<dbReference type="PROSITE" id="PS51186">
    <property type="entry name" value="GNAT"/>
    <property type="match status" value="1"/>
</dbReference>
<reference evidence="7 8" key="1">
    <citation type="submission" date="2019-09" db="EMBL/GenBank/DDBJ databases">
        <title>Genome sequence of Rhodovastum atsumiense, a diverse member of the Acetobacteraceae family of non-sulfur purple photosynthetic bacteria.</title>
        <authorList>
            <person name="Meyer T."/>
            <person name="Kyndt J."/>
        </authorList>
    </citation>
    <scope>NUCLEOTIDE SEQUENCE [LARGE SCALE GENOMIC DNA]</scope>
    <source>
        <strain evidence="7 8">DSM 21279</strain>
    </source>
</reference>
<dbReference type="SMART" id="SM00347">
    <property type="entry name" value="HTH_MARR"/>
    <property type="match status" value="1"/>
</dbReference>
<dbReference type="InterPro" id="IPR050769">
    <property type="entry name" value="NAT_camello-type"/>
</dbReference>
<keyword evidence="2" id="KW-0805">Transcription regulation</keyword>
<dbReference type="Pfam" id="PF12802">
    <property type="entry name" value="MarR_2"/>
    <property type="match status" value="1"/>
</dbReference>
<keyword evidence="3" id="KW-0238">DNA-binding</keyword>
<dbReference type="Gene3D" id="3.40.630.30">
    <property type="match status" value="1"/>
</dbReference>
<dbReference type="InterPro" id="IPR000835">
    <property type="entry name" value="HTH_MarR-typ"/>
</dbReference>
<dbReference type="PANTHER" id="PTHR13947">
    <property type="entry name" value="GNAT FAMILY N-ACETYLTRANSFERASE"/>
    <property type="match status" value="1"/>
</dbReference>
<dbReference type="InterPro" id="IPR036388">
    <property type="entry name" value="WH-like_DNA-bd_sf"/>
</dbReference>
<dbReference type="AlphaFoldDB" id="A0A5M6ISH9"/>